<dbReference type="InterPro" id="IPR005829">
    <property type="entry name" value="Sugar_transporter_CS"/>
</dbReference>
<dbReference type="EMBL" id="BAEQ01000051">
    <property type="protein sequence ID" value="GAC29986.1"/>
    <property type="molecule type" value="Genomic_DNA"/>
</dbReference>
<evidence type="ECO:0000256" key="3">
    <source>
        <dbReference type="ARBA" id="ARBA00022448"/>
    </source>
</evidence>
<dbReference type="PANTHER" id="PTHR48020">
    <property type="entry name" value="PROTON MYO-INOSITOL COTRANSPORTER"/>
    <property type="match status" value="1"/>
</dbReference>
<dbReference type="PROSITE" id="PS00216">
    <property type="entry name" value="SUGAR_TRANSPORT_1"/>
    <property type="match status" value="1"/>
</dbReference>
<protein>
    <recommendedName>
        <fullName evidence="8">Major facilitator superfamily (MFS) profile domain-containing protein</fullName>
    </recommendedName>
</protein>
<comment type="caution">
    <text evidence="9">The sequence shown here is derived from an EMBL/GenBank/DDBJ whole genome shotgun (WGS) entry which is preliminary data.</text>
</comment>
<feature type="transmembrane region" description="Helical" evidence="7">
    <location>
        <begin position="91"/>
        <end position="112"/>
    </location>
</feature>
<evidence type="ECO:0000256" key="5">
    <source>
        <dbReference type="ARBA" id="ARBA00022989"/>
    </source>
</evidence>
<evidence type="ECO:0000256" key="1">
    <source>
        <dbReference type="ARBA" id="ARBA00004141"/>
    </source>
</evidence>
<dbReference type="Gene3D" id="1.20.1250.20">
    <property type="entry name" value="MFS general substrate transporter like domains"/>
    <property type="match status" value="1"/>
</dbReference>
<dbReference type="Pfam" id="PF00083">
    <property type="entry name" value="Sugar_tr"/>
    <property type="match status" value="1"/>
</dbReference>
<dbReference type="InterPro" id="IPR020846">
    <property type="entry name" value="MFS_dom"/>
</dbReference>
<evidence type="ECO:0000313" key="9">
    <source>
        <dbReference type="EMBL" id="GAC29986.1"/>
    </source>
</evidence>
<evidence type="ECO:0000256" key="2">
    <source>
        <dbReference type="ARBA" id="ARBA00010992"/>
    </source>
</evidence>
<sequence length="116" mass="12190">MDKFINEGEEMSSDQANENMLYIVLVICAATIGGFLFGFDSGVINGTYDGLAAAFNTSDLYGGFNIASMLLGCGIGALFAGVLADKLGRKPLLTVGSIGMAITLGLMVFAFINQRF</sequence>
<evidence type="ECO:0000256" key="4">
    <source>
        <dbReference type="ARBA" id="ARBA00022692"/>
    </source>
</evidence>
<gene>
    <name evidence="9" type="ORF">GPAL_3135</name>
</gene>
<feature type="transmembrane region" description="Helical" evidence="7">
    <location>
        <begin position="21"/>
        <end position="44"/>
    </location>
</feature>
<dbReference type="InterPro" id="IPR036259">
    <property type="entry name" value="MFS_trans_sf"/>
</dbReference>
<dbReference type="SUPFAM" id="SSF103473">
    <property type="entry name" value="MFS general substrate transporter"/>
    <property type="match status" value="1"/>
</dbReference>
<dbReference type="RefSeq" id="WP_006013636.1">
    <property type="nucleotide sequence ID" value="NZ_AUAV01000005.1"/>
</dbReference>
<name>K6Z1A8_9ALTE</name>
<proteinExistence type="inferred from homology"/>
<dbReference type="InterPro" id="IPR050814">
    <property type="entry name" value="Myo-inositol_Transporter"/>
</dbReference>
<comment type="subcellular location">
    <subcellularLocation>
        <location evidence="1">Membrane</location>
        <topology evidence="1">Multi-pass membrane protein</topology>
    </subcellularLocation>
</comment>
<keyword evidence="10" id="KW-1185">Reference proteome</keyword>
<keyword evidence="5 7" id="KW-1133">Transmembrane helix</keyword>
<evidence type="ECO:0000259" key="8">
    <source>
        <dbReference type="PROSITE" id="PS50850"/>
    </source>
</evidence>
<reference evidence="10" key="1">
    <citation type="journal article" date="2014" name="Environ. Microbiol.">
        <title>Comparative genomics of the marine bacterial genus Glaciecola reveals the high degree of genomic diversity and genomic characteristic for cold adaptation.</title>
        <authorList>
            <person name="Qin Q.L."/>
            <person name="Xie B.B."/>
            <person name="Yu Y."/>
            <person name="Shu Y.L."/>
            <person name="Rong J.C."/>
            <person name="Zhang Y.J."/>
            <person name="Zhao D.L."/>
            <person name="Chen X.L."/>
            <person name="Zhang X.Y."/>
            <person name="Chen B."/>
            <person name="Zhou B.C."/>
            <person name="Zhang Y.Z."/>
        </authorList>
    </citation>
    <scope>NUCLEOTIDE SEQUENCE [LARGE SCALE GENOMIC DNA]</scope>
    <source>
        <strain evidence="10">ACAM 615</strain>
    </source>
</reference>
<evidence type="ECO:0000256" key="6">
    <source>
        <dbReference type="ARBA" id="ARBA00023136"/>
    </source>
</evidence>
<feature type="transmembrane region" description="Helical" evidence="7">
    <location>
        <begin position="64"/>
        <end position="84"/>
    </location>
</feature>
<dbReference type="Proteomes" id="UP000006251">
    <property type="component" value="Unassembled WGS sequence"/>
</dbReference>
<keyword evidence="6 7" id="KW-0472">Membrane</keyword>
<dbReference type="InterPro" id="IPR005828">
    <property type="entry name" value="MFS_sugar_transport-like"/>
</dbReference>
<dbReference type="STRING" id="1121922.GCA_000428905_01242"/>
<dbReference type="GO" id="GO:0022857">
    <property type="term" value="F:transmembrane transporter activity"/>
    <property type="evidence" value="ECO:0007669"/>
    <property type="project" value="InterPro"/>
</dbReference>
<keyword evidence="3" id="KW-0813">Transport</keyword>
<feature type="domain" description="Major facilitator superfamily (MFS) profile" evidence="8">
    <location>
        <begin position="26"/>
        <end position="116"/>
    </location>
</feature>
<dbReference type="AlphaFoldDB" id="K6Z1A8"/>
<dbReference type="GO" id="GO:0016020">
    <property type="term" value="C:membrane"/>
    <property type="evidence" value="ECO:0007669"/>
    <property type="project" value="UniProtKB-SubCell"/>
</dbReference>
<evidence type="ECO:0000256" key="7">
    <source>
        <dbReference type="SAM" id="Phobius"/>
    </source>
</evidence>
<accession>K6Z1A8</accession>
<dbReference type="PANTHER" id="PTHR48020:SF12">
    <property type="entry name" value="PROTON MYO-INOSITOL COTRANSPORTER"/>
    <property type="match status" value="1"/>
</dbReference>
<dbReference type="PROSITE" id="PS50850">
    <property type="entry name" value="MFS"/>
    <property type="match status" value="1"/>
</dbReference>
<comment type="similarity">
    <text evidence="2">Belongs to the major facilitator superfamily. Sugar transporter (TC 2.A.1.1) family.</text>
</comment>
<evidence type="ECO:0000313" key="10">
    <source>
        <dbReference type="Proteomes" id="UP000006251"/>
    </source>
</evidence>
<organism evidence="9 10">
    <name type="scientific">Brumicola pallidula DSM 14239 = ACAM 615</name>
    <dbReference type="NCBI Taxonomy" id="1121922"/>
    <lineage>
        <taxon>Bacteria</taxon>
        <taxon>Pseudomonadati</taxon>
        <taxon>Pseudomonadota</taxon>
        <taxon>Gammaproteobacteria</taxon>
        <taxon>Alteromonadales</taxon>
        <taxon>Alteromonadaceae</taxon>
        <taxon>Brumicola</taxon>
    </lineage>
</organism>
<keyword evidence="4 7" id="KW-0812">Transmembrane</keyword>